<keyword evidence="1" id="KW-0812">Transmembrane</keyword>
<feature type="transmembrane region" description="Helical" evidence="1">
    <location>
        <begin position="91"/>
        <end position="111"/>
    </location>
</feature>
<protein>
    <submittedName>
        <fullName evidence="2">Uncharacterized protein</fullName>
    </submittedName>
</protein>
<keyword evidence="3" id="KW-1185">Reference proteome</keyword>
<evidence type="ECO:0000256" key="1">
    <source>
        <dbReference type="SAM" id="Phobius"/>
    </source>
</evidence>
<gene>
    <name evidence="2" type="ORF">BT96DRAFT_362981</name>
</gene>
<dbReference type="OrthoDB" id="2945271at2759"/>
<accession>A0A6A4GVY9</accession>
<evidence type="ECO:0000313" key="3">
    <source>
        <dbReference type="Proteomes" id="UP000799118"/>
    </source>
</evidence>
<dbReference type="Proteomes" id="UP000799118">
    <property type="component" value="Unassembled WGS sequence"/>
</dbReference>
<evidence type="ECO:0000313" key="2">
    <source>
        <dbReference type="EMBL" id="KAE9389958.1"/>
    </source>
</evidence>
<organism evidence="2 3">
    <name type="scientific">Gymnopus androsaceus JB14</name>
    <dbReference type="NCBI Taxonomy" id="1447944"/>
    <lineage>
        <taxon>Eukaryota</taxon>
        <taxon>Fungi</taxon>
        <taxon>Dikarya</taxon>
        <taxon>Basidiomycota</taxon>
        <taxon>Agaricomycotina</taxon>
        <taxon>Agaricomycetes</taxon>
        <taxon>Agaricomycetidae</taxon>
        <taxon>Agaricales</taxon>
        <taxon>Marasmiineae</taxon>
        <taxon>Omphalotaceae</taxon>
        <taxon>Gymnopus</taxon>
    </lineage>
</organism>
<keyword evidence="1" id="KW-0472">Membrane</keyword>
<sequence length="222" mass="25201">MMFLLGLVYLYDADMQYRNRNLMHDLLVGNETTRGVDMEFGCNSTLYLAATEVDSSQAPLTALCLDALTSPSNYSSDSPDLYIYLTASRPYLALSSILFSYTLIVLTLAVFRTSRKIMRCVNEGNAFVERYLSAKMNRNGPWSSTRYPTTLLGCGCTICSWTSAYQPHYPRTLRNTQTQHTRRMDSKSLLDVLHPPYANGFLFVCFWAACISRTCPWNVPRL</sequence>
<keyword evidence="1" id="KW-1133">Transmembrane helix</keyword>
<dbReference type="AlphaFoldDB" id="A0A6A4GVY9"/>
<proteinExistence type="predicted"/>
<dbReference type="EMBL" id="ML769675">
    <property type="protein sequence ID" value="KAE9389958.1"/>
    <property type="molecule type" value="Genomic_DNA"/>
</dbReference>
<name>A0A6A4GVY9_9AGAR</name>
<reference evidence="2" key="1">
    <citation type="journal article" date="2019" name="Environ. Microbiol.">
        <title>Fungal ecological strategies reflected in gene transcription - a case study of two litter decomposers.</title>
        <authorList>
            <person name="Barbi F."/>
            <person name="Kohler A."/>
            <person name="Barry K."/>
            <person name="Baskaran P."/>
            <person name="Daum C."/>
            <person name="Fauchery L."/>
            <person name="Ihrmark K."/>
            <person name="Kuo A."/>
            <person name="LaButti K."/>
            <person name="Lipzen A."/>
            <person name="Morin E."/>
            <person name="Grigoriev I.V."/>
            <person name="Henrissat B."/>
            <person name="Lindahl B."/>
            <person name="Martin F."/>
        </authorList>
    </citation>
    <scope>NUCLEOTIDE SEQUENCE</scope>
    <source>
        <strain evidence="2">JB14</strain>
    </source>
</reference>